<reference evidence="10 11" key="1">
    <citation type="submission" date="2024-11" db="EMBL/GenBank/DDBJ databases">
        <title>A near-complete genome assembly of Cinchona calisaya.</title>
        <authorList>
            <person name="Lian D.C."/>
            <person name="Zhao X.W."/>
            <person name="Wei L."/>
        </authorList>
    </citation>
    <scope>NUCLEOTIDE SEQUENCE [LARGE SCALE GENOMIC DNA]</scope>
    <source>
        <tissue evidence="10">Nenye</tissue>
    </source>
</reference>
<evidence type="ECO:0000313" key="10">
    <source>
        <dbReference type="EMBL" id="KAL3501691.1"/>
    </source>
</evidence>
<dbReference type="Pfam" id="PF11744">
    <property type="entry name" value="ALMT"/>
    <property type="match status" value="1"/>
</dbReference>
<proteinExistence type="inferred from homology"/>
<evidence type="ECO:0000256" key="7">
    <source>
        <dbReference type="ARBA" id="ARBA00023136"/>
    </source>
</evidence>
<keyword evidence="4 9" id="KW-0812">Transmembrane</keyword>
<evidence type="ECO:0000256" key="6">
    <source>
        <dbReference type="ARBA" id="ARBA00023065"/>
    </source>
</evidence>
<gene>
    <name evidence="10" type="ORF">ACH5RR_036140</name>
</gene>
<evidence type="ECO:0000256" key="8">
    <source>
        <dbReference type="ARBA" id="ARBA00023303"/>
    </source>
</evidence>
<comment type="similarity">
    <text evidence="2">Belongs to the aromatic acid exporter (TC 2.A.85) family.</text>
</comment>
<dbReference type="GO" id="GO:0016020">
    <property type="term" value="C:membrane"/>
    <property type="evidence" value="ECO:0007669"/>
    <property type="project" value="UniProtKB-SubCell"/>
</dbReference>
<evidence type="ECO:0008006" key="12">
    <source>
        <dbReference type="Google" id="ProtNLM"/>
    </source>
</evidence>
<evidence type="ECO:0000256" key="2">
    <source>
        <dbReference type="ARBA" id="ARBA00007079"/>
    </source>
</evidence>
<keyword evidence="11" id="KW-1185">Reference proteome</keyword>
<evidence type="ECO:0000256" key="9">
    <source>
        <dbReference type="SAM" id="Phobius"/>
    </source>
</evidence>
<keyword evidence="5 9" id="KW-1133">Transmembrane helix</keyword>
<evidence type="ECO:0000313" key="11">
    <source>
        <dbReference type="Proteomes" id="UP001630127"/>
    </source>
</evidence>
<dbReference type="AlphaFoldDB" id="A0ABD2Y3U7"/>
<dbReference type="EMBL" id="JBJUIK010000015">
    <property type="protein sequence ID" value="KAL3501691.1"/>
    <property type="molecule type" value="Genomic_DNA"/>
</dbReference>
<evidence type="ECO:0000256" key="5">
    <source>
        <dbReference type="ARBA" id="ARBA00022989"/>
    </source>
</evidence>
<dbReference type="InterPro" id="IPR020966">
    <property type="entry name" value="ALMT"/>
</dbReference>
<sequence>MDESQENLLSCGSMEGNANERFGYKCFKSLRDCFTRFYHGFQEFAKKALEMGRSDPRKVIFSLKMGLTLSLSSVLIFLEDSFTDSGQYSIWAILTVIVMFEFSIGALVLLSLYLLYG</sequence>
<feature type="transmembrane region" description="Helical" evidence="9">
    <location>
        <begin position="90"/>
        <end position="116"/>
    </location>
</feature>
<protein>
    <recommendedName>
        <fullName evidence="12">Aluminum-activated malate transporter</fullName>
    </recommendedName>
</protein>
<keyword evidence="6" id="KW-0406">Ion transport</keyword>
<dbReference type="PANTHER" id="PTHR31086">
    <property type="entry name" value="ALUMINUM-ACTIVATED MALATE TRANSPORTER 10"/>
    <property type="match status" value="1"/>
</dbReference>
<feature type="transmembrane region" description="Helical" evidence="9">
    <location>
        <begin position="59"/>
        <end position="78"/>
    </location>
</feature>
<comment type="caution">
    <text evidence="10">The sequence shown here is derived from an EMBL/GenBank/DDBJ whole genome shotgun (WGS) entry which is preliminary data.</text>
</comment>
<evidence type="ECO:0000256" key="1">
    <source>
        <dbReference type="ARBA" id="ARBA00004141"/>
    </source>
</evidence>
<keyword evidence="7 9" id="KW-0472">Membrane</keyword>
<dbReference type="GO" id="GO:0034220">
    <property type="term" value="P:monoatomic ion transmembrane transport"/>
    <property type="evidence" value="ECO:0007669"/>
    <property type="project" value="UniProtKB-KW"/>
</dbReference>
<accession>A0ABD2Y3U7</accession>
<evidence type="ECO:0000256" key="3">
    <source>
        <dbReference type="ARBA" id="ARBA00022448"/>
    </source>
</evidence>
<name>A0ABD2Y3U7_9GENT</name>
<keyword evidence="3" id="KW-0813">Transport</keyword>
<organism evidence="10 11">
    <name type="scientific">Cinchona calisaya</name>
    <dbReference type="NCBI Taxonomy" id="153742"/>
    <lineage>
        <taxon>Eukaryota</taxon>
        <taxon>Viridiplantae</taxon>
        <taxon>Streptophyta</taxon>
        <taxon>Embryophyta</taxon>
        <taxon>Tracheophyta</taxon>
        <taxon>Spermatophyta</taxon>
        <taxon>Magnoliopsida</taxon>
        <taxon>eudicotyledons</taxon>
        <taxon>Gunneridae</taxon>
        <taxon>Pentapetalae</taxon>
        <taxon>asterids</taxon>
        <taxon>lamiids</taxon>
        <taxon>Gentianales</taxon>
        <taxon>Rubiaceae</taxon>
        <taxon>Cinchonoideae</taxon>
        <taxon>Cinchoneae</taxon>
        <taxon>Cinchona</taxon>
    </lineage>
</organism>
<evidence type="ECO:0000256" key="4">
    <source>
        <dbReference type="ARBA" id="ARBA00022692"/>
    </source>
</evidence>
<keyword evidence="8" id="KW-0407">Ion channel</keyword>
<dbReference type="Proteomes" id="UP001630127">
    <property type="component" value="Unassembled WGS sequence"/>
</dbReference>
<comment type="subcellular location">
    <subcellularLocation>
        <location evidence="1">Membrane</location>
        <topology evidence="1">Multi-pass membrane protein</topology>
    </subcellularLocation>
</comment>